<evidence type="ECO:0000313" key="4">
    <source>
        <dbReference type="Proteomes" id="UP001152888"/>
    </source>
</evidence>
<dbReference type="Proteomes" id="UP001152888">
    <property type="component" value="Unassembled WGS sequence"/>
</dbReference>
<keyword evidence="4" id="KW-1185">Reference proteome</keyword>
<dbReference type="Pfam" id="PF13843">
    <property type="entry name" value="DDE_Tnp_1_7"/>
    <property type="match status" value="1"/>
</dbReference>
<evidence type="ECO:0000313" key="3">
    <source>
        <dbReference type="EMBL" id="CAH1978744.1"/>
    </source>
</evidence>
<sequence length="619" mass="71446">MGVKVEVQFIRGIPSDSEDSELSDDEDQVEIPISTNDLGTEDLQDADSDPDDIPLAQLFRLPPNTRFFFSKTDDSISWKQSTTTRDPQENTFLGQSDLPEDILQIHGAYSFFKFFFTDQFLAQVVEQTCLYSAQKRPNKPITTDIKEIEQFLGIIIWMSLVRQHSTRRHWAAGTRIPQIADVMPINRFEELKRFIHFSDNNSATKNTDKIEQVLNQIRTACQKIPFEEHLSCDEQIIPFKGIISLRTYNPKKPHKWGYKMYILSGVSGFTSNFELCSNKADLTLVPGEPNLGAASNIIVRLCRPIPRDMNHKVYYDNYFSSLYFLAYLQKLGTQSVATVRSNRLKGLDIMSEKDMKKRGRGAYIEKTATVDGVSIHAVQWYDNRIVSLISTFSGTEPITKARRFFKSENCKEIERPDIVAVYNMHMGGVDLQDSLLGLYPIKLKSKKWYLRIFFHMIDTVIVNAWLLSRRINRQLNRNENVSLLEFKTTLAQDLCWVGKTAQRKRGRPSVNSPRNSPVPIPLNRRCLENRPTDAMKFDNFGHWSSYTVNRERCKKPLCKGKSRVKCDKCSVHLCFNSTNNCFKEFHCNWKVLSLLEIYVCILKRTMFPIGNTNFFLCSE</sequence>
<comment type="caution">
    <text evidence="3">The sequence shown here is derived from an EMBL/GenBank/DDBJ whole genome shotgun (WGS) entry which is preliminary data.</text>
</comment>
<name>A0A9P0KNT2_ACAOB</name>
<feature type="compositionally biased region" description="Acidic residues" evidence="1">
    <location>
        <begin position="39"/>
        <end position="49"/>
    </location>
</feature>
<dbReference type="InterPro" id="IPR029526">
    <property type="entry name" value="PGBD"/>
</dbReference>
<feature type="domain" description="PiggyBac transposable element-derived protein" evidence="2">
    <location>
        <begin position="108"/>
        <end position="465"/>
    </location>
</feature>
<dbReference type="EMBL" id="CAKOFQ010006874">
    <property type="protein sequence ID" value="CAH1978744.1"/>
    <property type="molecule type" value="Genomic_DNA"/>
</dbReference>
<protein>
    <recommendedName>
        <fullName evidence="2">PiggyBac transposable element-derived protein domain-containing protein</fullName>
    </recommendedName>
</protein>
<evidence type="ECO:0000259" key="2">
    <source>
        <dbReference type="Pfam" id="PF13843"/>
    </source>
</evidence>
<dbReference type="OrthoDB" id="6734754at2759"/>
<gene>
    <name evidence="3" type="ORF">ACAOBT_LOCUS13249</name>
</gene>
<dbReference type="AlphaFoldDB" id="A0A9P0KNT2"/>
<dbReference type="PANTHER" id="PTHR47272">
    <property type="entry name" value="DDE_TNP_1_7 DOMAIN-CONTAINING PROTEIN"/>
    <property type="match status" value="1"/>
</dbReference>
<evidence type="ECO:0000256" key="1">
    <source>
        <dbReference type="SAM" id="MobiDB-lite"/>
    </source>
</evidence>
<accession>A0A9P0KNT2</accession>
<organism evidence="3 4">
    <name type="scientific">Acanthoscelides obtectus</name>
    <name type="common">Bean weevil</name>
    <name type="synonym">Bruchus obtectus</name>
    <dbReference type="NCBI Taxonomy" id="200917"/>
    <lineage>
        <taxon>Eukaryota</taxon>
        <taxon>Metazoa</taxon>
        <taxon>Ecdysozoa</taxon>
        <taxon>Arthropoda</taxon>
        <taxon>Hexapoda</taxon>
        <taxon>Insecta</taxon>
        <taxon>Pterygota</taxon>
        <taxon>Neoptera</taxon>
        <taxon>Endopterygota</taxon>
        <taxon>Coleoptera</taxon>
        <taxon>Polyphaga</taxon>
        <taxon>Cucujiformia</taxon>
        <taxon>Chrysomeloidea</taxon>
        <taxon>Chrysomelidae</taxon>
        <taxon>Bruchinae</taxon>
        <taxon>Bruchini</taxon>
        <taxon>Acanthoscelides</taxon>
    </lineage>
</organism>
<feature type="compositionally biased region" description="Acidic residues" evidence="1">
    <location>
        <begin position="16"/>
        <end position="29"/>
    </location>
</feature>
<dbReference type="PANTHER" id="PTHR47272:SF1">
    <property type="entry name" value="PIGGYBAC TRANSPOSABLE ELEMENT-DERIVED PROTEIN 3-LIKE"/>
    <property type="match status" value="1"/>
</dbReference>
<proteinExistence type="predicted"/>
<feature type="region of interest" description="Disordered" evidence="1">
    <location>
        <begin position="12"/>
        <end position="49"/>
    </location>
</feature>
<reference evidence="3" key="1">
    <citation type="submission" date="2022-03" db="EMBL/GenBank/DDBJ databases">
        <authorList>
            <person name="Sayadi A."/>
        </authorList>
    </citation>
    <scope>NUCLEOTIDE SEQUENCE</scope>
</reference>